<evidence type="ECO:0008006" key="4">
    <source>
        <dbReference type="Google" id="ProtNLM"/>
    </source>
</evidence>
<keyword evidence="3" id="KW-1185">Reference proteome</keyword>
<dbReference type="RefSeq" id="WP_148648911.1">
    <property type="nucleotide sequence ID" value="NZ_CP011131.1"/>
</dbReference>
<reference evidence="2 3" key="1">
    <citation type="submission" date="2022-03" db="EMBL/GenBank/DDBJ databases">
        <title>Complete genome sequence of Lysobacter capsici VKM B-2533 and Lysobacter gummosus 10.1.1, promising sources of lytic agents.</title>
        <authorList>
            <person name="Tarlachkov S.V."/>
            <person name="Kudryakova I.V."/>
            <person name="Afoshin A.S."/>
            <person name="Leontyevskaya E.A."/>
            <person name="Leontyevskaya N.V."/>
        </authorList>
    </citation>
    <scope>NUCLEOTIDE SEQUENCE [LARGE SCALE GENOMIC DNA]</scope>
    <source>
        <strain evidence="2 3">10.1.1</strain>
    </source>
</reference>
<evidence type="ECO:0000256" key="1">
    <source>
        <dbReference type="SAM" id="Phobius"/>
    </source>
</evidence>
<protein>
    <recommendedName>
        <fullName evidence="4">Secreted protein</fullName>
    </recommendedName>
</protein>
<sequence>MGLFAAAAGLGDTVFVAVFFATDFFAAVLVEAAFAGAAFVAPAFAARADADFRCAMAASRAEDGLVCAAQSASGHCPSTV</sequence>
<keyword evidence="1" id="KW-0812">Transmembrane</keyword>
<organism evidence="2 3">
    <name type="scientific">Lysobacter gummosus</name>
    <dbReference type="NCBI Taxonomy" id="262324"/>
    <lineage>
        <taxon>Bacteria</taxon>
        <taxon>Pseudomonadati</taxon>
        <taxon>Pseudomonadota</taxon>
        <taxon>Gammaproteobacteria</taxon>
        <taxon>Lysobacterales</taxon>
        <taxon>Lysobacteraceae</taxon>
        <taxon>Lysobacter</taxon>
    </lineage>
</organism>
<keyword evidence="1" id="KW-1133">Transmembrane helix</keyword>
<gene>
    <name evidence="2" type="ORF">MOV92_14410</name>
</gene>
<feature type="transmembrane region" description="Helical" evidence="1">
    <location>
        <begin position="26"/>
        <end position="46"/>
    </location>
</feature>
<keyword evidence="1" id="KW-0472">Membrane</keyword>
<dbReference type="Proteomes" id="UP000829194">
    <property type="component" value="Chromosome"/>
</dbReference>
<evidence type="ECO:0000313" key="3">
    <source>
        <dbReference type="Proteomes" id="UP000829194"/>
    </source>
</evidence>
<evidence type="ECO:0000313" key="2">
    <source>
        <dbReference type="EMBL" id="UNP27710.1"/>
    </source>
</evidence>
<accession>A0ABY3XB89</accession>
<dbReference type="EMBL" id="CP093547">
    <property type="protein sequence ID" value="UNP27710.1"/>
    <property type="molecule type" value="Genomic_DNA"/>
</dbReference>
<proteinExistence type="predicted"/>
<name>A0ABY3XB89_9GAMM</name>